<keyword evidence="2" id="KW-1185">Reference proteome</keyword>
<evidence type="ECO:0000313" key="1">
    <source>
        <dbReference type="EMBL" id="OSY35921.1"/>
    </source>
</evidence>
<protein>
    <submittedName>
        <fullName evidence="1">Uncharacterized protein</fullName>
    </submittedName>
</protein>
<organism evidence="1 2">
    <name type="scientific">Pseudonocardia autotrophica</name>
    <name type="common">Amycolata autotrophica</name>
    <name type="synonym">Nocardia autotrophica</name>
    <dbReference type="NCBI Taxonomy" id="2074"/>
    <lineage>
        <taxon>Bacteria</taxon>
        <taxon>Bacillati</taxon>
        <taxon>Actinomycetota</taxon>
        <taxon>Actinomycetes</taxon>
        <taxon>Pseudonocardiales</taxon>
        <taxon>Pseudonocardiaceae</taxon>
        <taxon>Pseudonocardia</taxon>
    </lineage>
</organism>
<dbReference type="Proteomes" id="UP000194360">
    <property type="component" value="Unassembled WGS sequence"/>
</dbReference>
<accession>A0A1Y2MLK2</accession>
<dbReference type="EMBL" id="MIGB01000045">
    <property type="protein sequence ID" value="OSY35921.1"/>
    <property type="molecule type" value="Genomic_DNA"/>
</dbReference>
<name>A0A1Y2MLK2_PSEAH</name>
<comment type="caution">
    <text evidence="1">The sequence shown here is derived from an EMBL/GenBank/DDBJ whole genome shotgun (WGS) entry which is preliminary data.</text>
</comment>
<proteinExistence type="predicted"/>
<dbReference type="AlphaFoldDB" id="A0A1Y2MLK2"/>
<sequence>MSTSAALPIALLITRPITLLITVPTTGEITS</sequence>
<reference evidence="1 2" key="1">
    <citation type="submission" date="2016-09" db="EMBL/GenBank/DDBJ databases">
        <title>Pseudonocardia autotrophica DSM535, a candidate organism with high potential of specific P450 cytochromes.</title>
        <authorList>
            <person name="Grumaz C."/>
            <person name="Vainshtein Y."/>
            <person name="Kirstahler P."/>
            <person name="Sohn K."/>
        </authorList>
    </citation>
    <scope>NUCLEOTIDE SEQUENCE [LARGE SCALE GENOMIC DNA]</scope>
    <source>
        <strain evidence="1 2">DSM 535</strain>
    </source>
</reference>
<evidence type="ECO:0000313" key="2">
    <source>
        <dbReference type="Proteomes" id="UP000194360"/>
    </source>
</evidence>
<gene>
    <name evidence="1" type="ORF">BG845_05759</name>
</gene>